<name>A0A0A9AYB2_ARUDO</name>
<accession>A0A0A9AYB2</accession>
<sequence length="37" mass="4514">MHKLLFAFTRRLLFCNNQLSFTTIRASFKCFRSWDIT</sequence>
<evidence type="ECO:0000313" key="1">
    <source>
        <dbReference type="EMBL" id="JAD52052.1"/>
    </source>
</evidence>
<proteinExistence type="predicted"/>
<dbReference type="EMBL" id="GBRH01245843">
    <property type="protein sequence ID" value="JAD52052.1"/>
    <property type="molecule type" value="Transcribed_RNA"/>
</dbReference>
<dbReference type="AlphaFoldDB" id="A0A0A9AYB2"/>
<reference evidence="1" key="2">
    <citation type="journal article" date="2015" name="Data Brief">
        <title>Shoot transcriptome of the giant reed, Arundo donax.</title>
        <authorList>
            <person name="Barrero R.A."/>
            <person name="Guerrero F.D."/>
            <person name="Moolhuijzen P."/>
            <person name="Goolsby J.A."/>
            <person name="Tidwell J."/>
            <person name="Bellgard S.E."/>
            <person name="Bellgard M.I."/>
        </authorList>
    </citation>
    <scope>NUCLEOTIDE SEQUENCE</scope>
    <source>
        <tissue evidence="1">Shoot tissue taken approximately 20 cm above the soil surface</tissue>
    </source>
</reference>
<protein>
    <submittedName>
        <fullName evidence="1">Uncharacterized protein</fullName>
    </submittedName>
</protein>
<organism evidence="1">
    <name type="scientific">Arundo donax</name>
    <name type="common">Giant reed</name>
    <name type="synonym">Donax arundinaceus</name>
    <dbReference type="NCBI Taxonomy" id="35708"/>
    <lineage>
        <taxon>Eukaryota</taxon>
        <taxon>Viridiplantae</taxon>
        <taxon>Streptophyta</taxon>
        <taxon>Embryophyta</taxon>
        <taxon>Tracheophyta</taxon>
        <taxon>Spermatophyta</taxon>
        <taxon>Magnoliopsida</taxon>
        <taxon>Liliopsida</taxon>
        <taxon>Poales</taxon>
        <taxon>Poaceae</taxon>
        <taxon>PACMAD clade</taxon>
        <taxon>Arundinoideae</taxon>
        <taxon>Arundineae</taxon>
        <taxon>Arundo</taxon>
    </lineage>
</organism>
<reference evidence="1" key="1">
    <citation type="submission" date="2014-09" db="EMBL/GenBank/DDBJ databases">
        <authorList>
            <person name="Magalhaes I.L.F."/>
            <person name="Oliveira U."/>
            <person name="Santos F.R."/>
            <person name="Vidigal T.H.D.A."/>
            <person name="Brescovit A.D."/>
            <person name="Santos A.J."/>
        </authorList>
    </citation>
    <scope>NUCLEOTIDE SEQUENCE</scope>
    <source>
        <tissue evidence="1">Shoot tissue taken approximately 20 cm above the soil surface</tissue>
    </source>
</reference>